<comment type="subunit">
    <text evidence="2 6">Homotetramer.</text>
</comment>
<dbReference type="NCBIfam" id="TIGR03814">
    <property type="entry name" value="Gln_ase"/>
    <property type="match status" value="1"/>
</dbReference>
<dbReference type="HAMAP" id="MF_00313">
    <property type="entry name" value="Glutaminase"/>
    <property type="match status" value="1"/>
</dbReference>
<sequence>MNDILNQAIQIAKPNLSKGKLADYIPELTKSNPQNIGICIVDLEKNIYEAGDSNVKFTIQSVSKPIMLALALLEYDEEKIFSKVGKEPSGDPFNSYMKLEIVKPSKPYNPFINAGAIAIASIIKGENLQEKENKILDFFRKMACNPDISINDSVYKSEKETGHRNRAIGHILKNEGIIEGDVEETLDLYFKQCSIEVTVKDLALMGLCLAQNGINYNGERILDEKISKIVKAFMFTCGMYDESGEYAINVGIPSKSGVGGGIMASVPFKYGIGTYSPSLDCKGNSIGGLDMLKFISEKLNLSIL</sequence>
<evidence type="ECO:0000256" key="1">
    <source>
        <dbReference type="ARBA" id="ARBA00011076"/>
    </source>
</evidence>
<evidence type="ECO:0000256" key="4">
    <source>
        <dbReference type="ARBA" id="ARBA00022801"/>
    </source>
</evidence>
<feature type="binding site" evidence="6">
    <location>
        <position position="61"/>
    </location>
    <ligand>
        <name>substrate</name>
    </ligand>
</feature>
<dbReference type="Gene3D" id="3.40.710.10">
    <property type="entry name" value="DD-peptidase/beta-lactamase superfamily"/>
    <property type="match status" value="1"/>
</dbReference>
<comment type="caution">
    <text evidence="7">The sequence shown here is derived from an EMBL/GenBank/DDBJ whole genome shotgun (WGS) entry which is preliminary data.</text>
</comment>
<gene>
    <name evidence="6" type="primary">glsA</name>
    <name evidence="7" type="ORF">J2Z35_001380</name>
</gene>
<dbReference type="InterPro" id="IPR012338">
    <property type="entry name" value="Beta-lactam/transpept-like"/>
</dbReference>
<protein>
    <recommendedName>
        <fullName evidence="3 6">Glutaminase</fullName>
        <ecNumber evidence="3 6">3.5.1.2</ecNumber>
    </recommendedName>
</protein>
<dbReference type="PANTHER" id="PTHR12544:SF29">
    <property type="entry name" value="GLUTAMINASE"/>
    <property type="match status" value="1"/>
</dbReference>
<feature type="binding site" evidence="6">
    <location>
        <position position="240"/>
    </location>
    <ligand>
        <name>substrate</name>
    </ligand>
</feature>
<evidence type="ECO:0000313" key="7">
    <source>
        <dbReference type="EMBL" id="MBP2027583.1"/>
    </source>
</evidence>
<dbReference type="PANTHER" id="PTHR12544">
    <property type="entry name" value="GLUTAMINASE"/>
    <property type="match status" value="1"/>
</dbReference>
<dbReference type="GO" id="GO:0004359">
    <property type="term" value="F:glutaminase activity"/>
    <property type="evidence" value="ECO:0007669"/>
    <property type="project" value="UniProtKB-EC"/>
</dbReference>
<keyword evidence="8" id="KW-1185">Reference proteome</keyword>
<dbReference type="Pfam" id="PF04960">
    <property type="entry name" value="Glutaminase"/>
    <property type="match status" value="1"/>
</dbReference>
<comment type="similarity">
    <text evidence="1 6">Belongs to the glutaminase family.</text>
</comment>
<feature type="binding site" evidence="6">
    <location>
        <position position="158"/>
    </location>
    <ligand>
        <name>substrate</name>
    </ligand>
</feature>
<dbReference type="EC" id="3.5.1.2" evidence="3 6"/>
<name>A0ABS4KIH2_9FIRM</name>
<feature type="binding site" evidence="6">
    <location>
        <position position="258"/>
    </location>
    <ligand>
        <name>substrate</name>
    </ligand>
</feature>
<evidence type="ECO:0000256" key="2">
    <source>
        <dbReference type="ARBA" id="ARBA00011881"/>
    </source>
</evidence>
<dbReference type="EMBL" id="JAGGLI010000013">
    <property type="protein sequence ID" value="MBP2027583.1"/>
    <property type="molecule type" value="Genomic_DNA"/>
</dbReference>
<proteinExistence type="inferred from homology"/>
<keyword evidence="6" id="KW-0007">Acetylation</keyword>
<reference evidence="7 8" key="1">
    <citation type="submission" date="2021-03" db="EMBL/GenBank/DDBJ databases">
        <title>Genomic Encyclopedia of Type Strains, Phase IV (KMG-IV): sequencing the most valuable type-strain genomes for metagenomic binning, comparative biology and taxonomic classification.</title>
        <authorList>
            <person name="Goeker M."/>
        </authorList>
    </citation>
    <scope>NUCLEOTIDE SEQUENCE [LARGE SCALE GENOMIC DNA]</scope>
    <source>
        <strain evidence="7 8">DSM 27512</strain>
    </source>
</reference>
<feature type="binding site" evidence="6">
    <location>
        <position position="189"/>
    </location>
    <ligand>
        <name>substrate</name>
    </ligand>
</feature>
<dbReference type="InterPro" id="IPR015868">
    <property type="entry name" value="Glutaminase"/>
</dbReference>
<feature type="binding site" evidence="6">
    <location>
        <position position="113"/>
    </location>
    <ligand>
        <name>substrate</name>
    </ligand>
</feature>
<evidence type="ECO:0000256" key="6">
    <source>
        <dbReference type="HAMAP-Rule" id="MF_00313"/>
    </source>
</evidence>
<feature type="binding site" evidence="6">
    <location>
        <position position="165"/>
    </location>
    <ligand>
        <name>substrate</name>
    </ligand>
</feature>
<evidence type="ECO:0000313" key="8">
    <source>
        <dbReference type="Proteomes" id="UP001314903"/>
    </source>
</evidence>
<dbReference type="Proteomes" id="UP001314903">
    <property type="component" value="Unassembled WGS sequence"/>
</dbReference>
<dbReference type="SUPFAM" id="SSF56601">
    <property type="entry name" value="beta-lactamase/transpeptidase-like"/>
    <property type="match status" value="1"/>
</dbReference>
<evidence type="ECO:0000256" key="5">
    <source>
        <dbReference type="ARBA" id="ARBA00049534"/>
    </source>
</evidence>
<organism evidence="7 8">
    <name type="scientific">Acetoanaerobium pronyense</name>
    <dbReference type="NCBI Taxonomy" id="1482736"/>
    <lineage>
        <taxon>Bacteria</taxon>
        <taxon>Bacillati</taxon>
        <taxon>Bacillota</taxon>
        <taxon>Clostridia</taxon>
        <taxon>Peptostreptococcales</taxon>
        <taxon>Filifactoraceae</taxon>
        <taxon>Acetoanaerobium</taxon>
    </lineage>
</organism>
<keyword evidence="4 6" id="KW-0378">Hydrolase</keyword>
<comment type="catalytic activity">
    <reaction evidence="5 6">
        <text>L-glutamine + H2O = L-glutamate + NH4(+)</text>
        <dbReference type="Rhea" id="RHEA:15889"/>
        <dbReference type="ChEBI" id="CHEBI:15377"/>
        <dbReference type="ChEBI" id="CHEBI:28938"/>
        <dbReference type="ChEBI" id="CHEBI:29985"/>
        <dbReference type="ChEBI" id="CHEBI:58359"/>
        <dbReference type="EC" id="3.5.1.2"/>
    </reaction>
</comment>
<accession>A0ABS4KIH2</accession>
<evidence type="ECO:0000256" key="3">
    <source>
        <dbReference type="ARBA" id="ARBA00012918"/>
    </source>
</evidence>